<evidence type="ECO:0000313" key="2">
    <source>
        <dbReference type="EMBL" id="TRM68602.1"/>
    </source>
</evidence>
<feature type="region of interest" description="Disordered" evidence="1">
    <location>
        <begin position="110"/>
        <end position="137"/>
    </location>
</feature>
<gene>
    <name evidence="2" type="ORF">BD626DRAFT_545655</name>
</gene>
<evidence type="ECO:0000256" key="1">
    <source>
        <dbReference type="SAM" id="MobiDB-lite"/>
    </source>
</evidence>
<accession>A0A550CUY1</accession>
<comment type="caution">
    <text evidence="2">The sequence shown here is derived from an EMBL/GenBank/DDBJ whole genome shotgun (WGS) entry which is preliminary data.</text>
</comment>
<keyword evidence="3" id="KW-1185">Reference proteome</keyword>
<dbReference type="AlphaFoldDB" id="A0A550CUY1"/>
<name>A0A550CUY1_9AGAR</name>
<reference evidence="2 3" key="1">
    <citation type="journal article" date="2019" name="New Phytol.">
        <title>Comparative genomics reveals unique wood-decay strategies and fruiting body development in the Schizophyllaceae.</title>
        <authorList>
            <person name="Almasi E."/>
            <person name="Sahu N."/>
            <person name="Krizsan K."/>
            <person name="Balint B."/>
            <person name="Kovacs G.M."/>
            <person name="Kiss B."/>
            <person name="Cseklye J."/>
            <person name="Drula E."/>
            <person name="Henrissat B."/>
            <person name="Nagy I."/>
            <person name="Chovatia M."/>
            <person name="Adam C."/>
            <person name="LaButti K."/>
            <person name="Lipzen A."/>
            <person name="Riley R."/>
            <person name="Grigoriev I.V."/>
            <person name="Nagy L.G."/>
        </authorList>
    </citation>
    <scope>NUCLEOTIDE SEQUENCE [LARGE SCALE GENOMIC DNA]</scope>
    <source>
        <strain evidence="2 3">NL-1724</strain>
    </source>
</reference>
<feature type="region of interest" description="Disordered" evidence="1">
    <location>
        <begin position="152"/>
        <end position="173"/>
    </location>
</feature>
<protein>
    <submittedName>
        <fullName evidence="2">Uncharacterized protein</fullName>
    </submittedName>
</protein>
<dbReference type="Proteomes" id="UP000320762">
    <property type="component" value="Unassembled WGS sequence"/>
</dbReference>
<organism evidence="2 3">
    <name type="scientific">Schizophyllum amplum</name>
    <dbReference type="NCBI Taxonomy" id="97359"/>
    <lineage>
        <taxon>Eukaryota</taxon>
        <taxon>Fungi</taxon>
        <taxon>Dikarya</taxon>
        <taxon>Basidiomycota</taxon>
        <taxon>Agaricomycotina</taxon>
        <taxon>Agaricomycetes</taxon>
        <taxon>Agaricomycetidae</taxon>
        <taxon>Agaricales</taxon>
        <taxon>Schizophyllaceae</taxon>
        <taxon>Schizophyllum</taxon>
    </lineage>
</organism>
<dbReference type="OrthoDB" id="2964597at2759"/>
<proteinExistence type="predicted"/>
<sequence>MDRQYNPAADTTANAVLIQESGSVGANPGFFARIRNINDIALNSLSSLFVKNSTRPQKPDALVYDDDSGRTCGSLAAVPHTRQLDYTSYPSEYDEGSASPRTHYCMSAFGSSASSKSSGSDRDLTPPLTPDFPNKSFDEERSSLALADDRFPDELQVSPSPPPHPPEVKEGKKPERHICFDTLIEDYPSYPNSPVPNTPSVVDDSAEWVGLEYTIELSTRERHISDSVAHTAGGEHSKSRESWAAIHVGTLHPIVEEEEYMRWVHWHRYLDQLDNRRRHRKGFAFRARARDVSMLYLEEFRLRDIMYRLKPTQAVQDKLNERLALVMELRPDPYHPPQKHTDGWFLKRSRSISCLAELHGSSDAEEERAH</sequence>
<dbReference type="EMBL" id="VDMD01000002">
    <property type="protein sequence ID" value="TRM68602.1"/>
    <property type="molecule type" value="Genomic_DNA"/>
</dbReference>
<evidence type="ECO:0000313" key="3">
    <source>
        <dbReference type="Proteomes" id="UP000320762"/>
    </source>
</evidence>